<keyword evidence="4" id="KW-0274">FAD</keyword>
<dbReference type="PROSITE" id="PS51318">
    <property type="entry name" value="TAT"/>
    <property type="match status" value="1"/>
</dbReference>
<name>L7LC63_9ACTN</name>
<evidence type="ECO:0000256" key="5">
    <source>
        <dbReference type="ARBA" id="ARBA00023002"/>
    </source>
</evidence>
<keyword evidence="3" id="KW-0285">Flavoprotein</keyword>
<dbReference type="Proteomes" id="UP000053405">
    <property type="component" value="Unassembled WGS sequence"/>
</dbReference>
<keyword evidence="8" id="KW-1185">Reference proteome</keyword>
<gene>
    <name evidence="7" type="ORF">GOHSU_41_00160</name>
</gene>
<dbReference type="InterPro" id="IPR006311">
    <property type="entry name" value="TAT_signal"/>
</dbReference>
<keyword evidence="5" id="KW-0560">Oxidoreductase</keyword>
<evidence type="ECO:0000313" key="8">
    <source>
        <dbReference type="Proteomes" id="UP000053405"/>
    </source>
</evidence>
<evidence type="ECO:0000259" key="6">
    <source>
        <dbReference type="Pfam" id="PF00732"/>
    </source>
</evidence>
<feature type="domain" description="Glucose-methanol-choline oxidoreductase N-terminal" evidence="6">
    <location>
        <begin position="125"/>
        <end position="328"/>
    </location>
</feature>
<dbReference type="EMBL" id="BANT01000041">
    <property type="protein sequence ID" value="GAC58479.1"/>
    <property type="molecule type" value="Genomic_DNA"/>
</dbReference>
<dbReference type="AlphaFoldDB" id="L7LC63"/>
<dbReference type="PANTHER" id="PTHR47470:SF1">
    <property type="entry name" value="FAD-DEPENDENT OXIDOREDUCTASE 2 FAD BINDING DOMAIN-CONTAINING PROTEIN"/>
    <property type="match status" value="1"/>
</dbReference>
<evidence type="ECO:0000256" key="3">
    <source>
        <dbReference type="ARBA" id="ARBA00022630"/>
    </source>
</evidence>
<dbReference type="Pfam" id="PF00732">
    <property type="entry name" value="GMC_oxred_N"/>
    <property type="match status" value="1"/>
</dbReference>
<dbReference type="GO" id="GO:0050660">
    <property type="term" value="F:flavin adenine dinucleotide binding"/>
    <property type="evidence" value="ECO:0007669"/>
    <property type="project" value="InterPro"/>
</dbReference>
<comment type="cofactor">
    <cofactor evidence="1">
        <name>FAD</name>
        <dbReference type="ChEBI" id="CHEBI:57692"/>
    </cofactor>
</comment>
<evidence type="ECO:0000313" key="7">
    <source>
        <dbReference type="EMBL" id="GAC58479.1"/>
    </source>
</evidence>
<evidence type="ECO:0000256" key="2">
    <source>
        <dbReference type="ARBA" id="ARBA00010790"/>
    </source>
</evidence>
<dbReference type="GO" id="GO:0016614">
    <property type="term" value="F:oxidoreductase activity, acting on CH-OH group of donors"/>
    <property type="evidence" value="ECO:0007669"/>
    <property type="project" value="InterPro"/>
</dbReference>
<comment type="similarity">
    <text evidence="2">Belongs to the GMC oxidoreductase family.</text>
</comment>
<comment type="caution">
    <text evidence="7">The sequence shown here is derived from an EMBL/GenBank/DDBJ whole genome shotgun (WGS) entry which is preliminary data.</text>
</comment>
<protein>
    <submittedName>
        <fullName evidence="7">Putative oxidoreductase</fullName>
    </submittedName>
</protein>
<dbReference type="SUPFAM" id="SSF51905">
    <property type="entry name" value="FAD/NAD(P)-binding domain"/>
    <property type="match status" value="1"/>
</dbReference>
<proteinExistence type="inferred from homology"/>
<evidence type="ECO:0000256" key="4">
    <source>
        <dbReference type="ARBA" id="ARBA00022827"/>
    </source>
</evidence>
<organism evidence="7 8">
    <name type="scientific">Gordonia hirsuta DSM 44140 = NBRC 16056</name>
    <dbReference type="NCBI Taxonomy" id="1121927"/>
    <lineage>
        <taxon>Bacteria</taxon>
        <taxon>Bacillati</taxon>
        <taxon>Actinomycetota</taxon>
        <taxon>Actinomycetes</taxon>
        <taxon>Mycobacteriales</taxon>
        <taxon>Gordoniaceae</taxon>
        <taxon>Gordonia</taxon>
    </lineage>
</organism>
<sequence length="551" mass="59257">MQKRESTMIDRRSLLVGAAAVGAAAFASPLGKTQAAPARVRLTREERRVVVIGSGFGGGVTALRLTQAGVPVLLLERGREWRTGPNAKTFPSAADPDERALWHRSDPTLFGRRMPVGPYVGLIDAVAGENMTALAPAGLGGGSLIYQGISLQPSQAVFEEHLPNRLDWPRLNQEHYPRVARMLKLAVAPDRLVRHDAYRAARAFASRARRAGRPVSKIPMPIDWNYALAELRGEMRPAYTDGSGALGVNNGGKHSVDVTYLKQARATGLLEVATLHEVTDVARAQDGRWKVRVNRTDLRGRVLENKIITTGTLVMAAGSVHTTRLLVRARATGAIADLPDAVGAGWGTNADRIYTWTSPTEDFGARQGGPVVFGSRNWSDPSRAHTVIQASIPPLGADLHTTMMVGFGVSKGRGRFVYDSGRGDAILRWPADGDSAVQWRDIHPTATAIAGPGAILGDSNKVVNTTWHPLGGACMGDGLRLVRAGAGPAWPLCDRRSADPRDVGRLQSVDDDRCRRRTSVGRYRRQRCGKADLIRSAWPGRSGSSCAGLSG</sequence>
<dbReference type="PANTHER" id="PTHR47470">
    <property type="entry name" value="CHOLESTEROL OXIDASE"/>
    <property type="match status" value="1"/>
</dbReference>
<dbReference type="InterPro" id="IPR052542">
    <property type="entry name" value="Cholesterol_Oxidase"/>
</dbReference>
<dbReference type="Gene3D" id="3.50.50.60">
    <property type="entry name" value="FAD/NAD(P)-binding domain"/>
    <property type="match status" value="1"/>
</dbReference>
<evidence type="ECO:0000256" key="1">
    <source>
        <dbReference type="ARBA" id="ARBA00001974"/>
    </source>
</evidence>
<dbReference type="InterPro" id="IPR000172">
    <property type="entry name" value="GMC_OxRdtase_N"/>
</dbReference>
<dbReference type="STRING" id="1121927.GOHSU_41_00160"/>
<dbReference type="SUPFAM" id="SSF54373">
    <property type="entry name" value="FAD-linked reductases, C-terminal domain"/>
    <property type="match status" value="1"/>
</dbReference>
<dbReference type="eggNOG" id="COG2303">
    <property type="taxonomic scope" value="Bacteria"/>
</dbReference>
<accession>L7LC63</accession>
<dbReference type="Gene3D" id="3.30.410.10">
    <property type="entry name" value="Cholesterol Oxidase, domain 2"/>
    <property type="match status" value="1"/>
</dbReference>
<reference evidence="7 8" key="1">
    <citation type="submission" date="2012-12" db="EMBL/GenBank/DDBJ databases">
        <title>Whole genome shotgun sequence of Gordonia hirsuta NBRC 16056.</title>
        <authorList>
            <person name="Isaki-Nakamura S."/>
            <person name="Hosoyama A."/>
            <person name="Tsuchikane K."/>
            <person name="Katsumata H."/>
            <person name="Baba S."/>
            <person name="Yamazaki S."/>
            <person name="Fujita N."/>
        </authorList>
    </citation>
    <scope>NUCLEOTIDE SEQUENCE [LARGE SCALE GENOMIC DNA]</scope>
    <source>
        <strain evidence="7 8">NBRC 16056</strain>
    </source>
</reference>
<dbReference type="InterPro" id="IPR036188">
    <property type="entry name" value="FAD/NAD-bd_sf"/>
</dbReference>